<evidence type="ECO:0000256" key="1">
    <source>
        <dbReference type="SAM" id="MobiDB-lite"/>
    </source>
</evidence>
<name>A0A815QG08_9BILA</name>
<proteinExistence type="predicted"/>
<feature type="region of interest" description="Disordered" evidence="1">
    <location>
        <begin position="55"/>
        <end position="87"/>
    </location>
</feature>
<dbReference type="AlphaFoldDB" id="A0A815QG08"/>
<evidence type="ECO:0000313" key="2">
    <source>
        <dbReference type="EMBL" id="CAF1462787.1"/>
    </source>
</evidence>
<feature type="compositionally biased region" description="Polar residues" evidence="1">
    <location>
        <begin position="74"/>
        <end position="87"/>
    </location>
</feature>
<comment type="caution">
    <text evidence="2">The sequence shown here is derived from an EMBL/GenBank/DDBJ whole genome shotgun (WGS) entry which is preliminary data.</text>
</comment>
<feature type="compositionally biased region" description="Basic and acidic residues" evidence="1">
    <location>
        <begin position="1"/>
        <end position="14"/>
    </location>
</feature>
<protein>
    <submittedName>
        <fullName evidence="2">Uncharacterized protein</fullName>
    </submittedName>
</protein>
<accession>A0A815QG08</accession>
<dbReference type="EMBL" id="CAJNOG010001667">
    <property type="protein sequence ID" value="CAF1462787.1"/>
    <property type="molecule type" value="Genomic_DNA"/>
</dbReference>
<evidence type="ECO:0000313" key="3">
    <source>
        <dbReference type="Proteomes" id="UP000663845"/>
    </source>
</evidence>
<dbReference type="Proteomes" id="UP000663845">
    <property type="component" value="Unassembled WGS sequence"/>
</dbReference>
<gene>
    <name evidence="2" type="ORF">JYZ213_LOCUS41350</name>
</gene>
<reference evidence="2" key="1">
    <citation type="submission" date="2021-02" db="EMBL/GenBank/DDBJ databases">
        <authorList>
            <person name="Nowell W R."/>
        </authorList>
    </citation>
    <scope>NUCLEOTIDE SEQUENCE</scope>
</reference>
<feature type="region of interest" description="Disordered" evidence="1">
    <location>
        <begin position="1"/>
        <end position="42"/>
    </location>
</feature>
<organism evidence="2 3">
    <name type="scientific">Adineta steineri</name>
    <dbReference type="NCBI Taxonomy" id="433720"/>
    <lineage>
        <taxon>Eukaryota</taxon>
        <taxon>Metazoa</taxon>
        <taxon>Spiralia</taxon>
        <taxon>Gnathifera</taxon>
        <taxon>Rotifera</taxon>
        <taxon>Eurotatoria</taxon>
        <taxon>Bdelloidea</taxon>
        <taxon>Adinetida</taxon>
        <taxon>Adinetidae</taxon>
        <taxon>Adineta</taxon>
    </lineage>
</organism>
<sequence>MSNSEKKSDEEARKTLLPINDDNDIDVDVTPPVHSQENDFDDVHFSIQSSVRVNGEGLSLSNDQQQQQRRRKNGLSTTTSINQRNAQ</sequence>